<dbReference type="GO" id="GO:0000228">
    <property type="term" value="C:nuclear chromosome"/>
    <property type="evidence" value="ECO:0007669"/>
    <property type="project" value="InterPro"/>
</dbReference>
<keyword evidence="5" id="KW-0539">Nucleus</keyword>
<organism evidence="7 8">
    <name type="scientific">Aureobasidium pullulans</name>
    <name type="common">Black yeast</name>
    <name type="synonym">Pullularia pullulans</name>
    <dbReference type="NCBI Taxonomy" id="5580"/>
    <lineage>
        <taxon>Eukaryota</taxon>
        <taxon>Fungi</taxon>
        <taxon>Dikarya</taxon>
        <taxon>Ascomycota</taxon>
        <taxon>Pezizomycotina</taxon>
        <taxon>Dothideomycetes</taxon>
        <taxon>Dothideomycetidae</taxon>
        <taxon>Dothideales</taxon>
        <taxon>Saccotheciaceae</taxon>
        <taxon>Aureobasidium</taxon>
    </lineage>
</organism>
<gene>
    <name evidence="7" type="ORF">D6D15_06586</name>
</gene>
<dbReference type="InterPro" id="IPR006939">
    <property type="entry name" value="SNF5"/>
</dbReference>
<evidence type="ECO:0000313" key="7">
    <source>
        <dbReference type="EMBL" id="THW87579.1"/>
    </source>
</evidence>
<dbReference type="GO" id="GO:0006355">
    <property type="term" value="P:regulation of DNA-templated transcription"/>
    <property type="evidence" value="ECO:0007669"/>
    <property type="project" value="InterPro"/>
</dbReference>
<accession>A0A4S8VBJ7</accession>
<keyword evidence="3" id="KW-0805">Transcription regulation</keyword>
<feature type="compositionally biased region" description="Polar residues" evidence="6">
    <location>
        <begin position="123"/>
        <end position="140"/>
    </location>
</feature>
<evidence type="ECO:0000256" key="1">
    <source>
        <dbReference type="ARBA" id="ARBA00004123"/>
    </source>
</evidence>
<dbReference type="Gene3D" id="3.30.50.10">
    <property type="entry name" value="Erythroid Transcription Factor GATA-1, subunit A"/>
    <property type="match status" value="1"/>
</dbReference>
<dbReference type="Proteomes" id="UP000304928">
    <property type="component" value="Unassembled WGS sequence"/>
</dbReference>
<evidence type="ECO:0000256" key="2">
    <source>
        <dbReference type="ARBA" id="ARBA00010239"/>
    </source>
</evidence>
<feature type="compositionally biased region" description="Polar residues" evidence="6">
    <location>
        <begin position="305"/>
        <end position="335"/>
    </location>
</feature>
<dbReference type="EMBL" id="QZAR01000122">
    <property type="protein sequence ID" value="THW87579.1"/>
    <property type="molecule type" value="Genomic_DNA"/>
</dbReference>
<keyword evidence="4" id="KW-0804">Transcription</keyword>
<dbReference type="PANTHER" id="PTHR10019">
    <property type="entry name" value="SNF5"/>
    <property type="match status" value="1"/>
</dbReference>
<dbReference type="InterPro" id="IPR013088">
    <property type="entry name" value="Znf_NHR/GATA"/>
</dbReference>
<evidence type="ECO:0000256" key="5">
    <source>
        <dbReference type="ARBA" id="ARBA00023242"/>
    </source>
</evidence>
<dbReference type="GO" id="GO:0008270">
    <property type="term" value="F:zinc ion binding"/>
    <property type="evidence" value="ECO:0007669"/>
    <property type="project" value="InterPro"/>
</dbReference>
<comment type="similarity">
    <text evidence="2">Belongs to the SNF5 family.</text>
</comment>
<dbReference type="GO" id="GO:0006338">
    <property type="term" value="P:chromatin remodeling"/>
    <property type="evidence" value="ECO:0007669"/>
    <property type="project" value="InterPro"/>
</dbReference>
<feature type="region of interest" description="Disordered" evidence="6">
    <location>
        <begin position="194"/>
        <end position="214"/>
    </location>
</feature>
<sequence>MGCGNFAGRVGVFGLGQVEAVKFIDRARKPTTRTNRHYTNDTMSAFSLSRTESPQAFVSSFAPRVRTYQNSLLTPALQPQNAIAPLRTTKRGTTAINYSEDLETDSLVEDSDAPRRPTGLRSLRQNESQTTVTTGAVQSTELTNPVDVQGIWREWMGKPKKAMTERQVMLQAQLPLNLVPIRIDLSVNPFQPEAPLPKPNNARELGVDENSPAYKAPDMTPEFRIKDSFLWNLHESLMTPDQFAKVFVDELDFPLERRPALALQVSQQIRTQLEEHAAVVMHPLFNPTPTTDTRPISTRPPLSREVSSTPFANTPAAQQPQTNGVNTPNVAQTPLPNDANVSAVAQPLPPSSVHSPDDAYRCIISLSINLMNRLYTDKFEWSLMHPPGFPEIFAKQTCADLGLSGEWVPAMAHAIYEAVLKLKKDYCENNGSLLGVIGSGVDAWGQIDNEAAEVHGDGALAIGEAAGWRFDNEDLGAEWQPRVEVLSKEEIEKREGDRERQIRRMRRETAARATNAGFAPPAALGNDYFGTPAGAGEEERMGRGERSKKKRRFRSLSPTGRETPDFTAAFGGEQGKLTESERPVWQCNHCRIGGSAVWAVRDGPQGPRTLCNNCGLLYGRDKRLPPWAKDLYLIEQPKPSRPDPPPHSQHHTPMPHTPSGFVPNIHRLQPSQNALHASSHSPHLRQQLSDMPDVYAATVRGGGPSMFEDYAVEGEDLDWTKVTDPRERKRLQNIINGRKYRERRLAAEAAAAVHSGASPAPMR</sequence>
<evidence type="ECO:0000256" key="6">
    <source>
        <dbReference type="SAM" id="MobiDB-lite"/>
    </source>
</evidence>
<feature type="region of interest" description="Disordered" evidence="6">
    <location>
        <begin position="508"/>
        <end position="580"/>
    </location>
</feature>
<dbReference type="SUPFAM" id="SSF57716">
    <property type="entry name" value="Glucocorticoid receptor-like (DNA-binding domain)"/>
    <property type="match status" value="1"/>
</dbReference>
<reference evidence="7 8" key="1">
    <citation type="submission" date="2018-10" db="EMBL/GenBank/DDBJ databases">
        <title>Fifty Aureobasidium pullulans genomes reveal a recombining polyextremotolerant generalist.</title>
        <authorList>
            <person name="Gostincar C."/>
            <person name="Turk M."/>
            <person name="Zajc J."/>
            <person name="Gunde-Cimerman N."/>
        </authorList>
    </citation>
    <scope>NUCLEOTIDE SEQUENCE [LARGE SCALE GENOMIC DNA]</scope>
    <source>
        <strain evidence="7 8">EXF-10507</strain>
    </source>
</reference>
<evidence type="ECO:0000256" key="4">
    <source>
        <dbReference type="ARBA" id="ARBA00023163"/>
    </source>
</evidence>
<dbReference type="AlphaFoldDB" id="A0A4S8VBJ7"/>
<comment type="subcellular location">
    <subcellularLocation>
        <location evidence="1">Nucleus</location>
    </subcellularLocation>
</comment>
<feature type="region of interest" description="Disordered" evidence="6">
    <location>
        <begin position="284"/>
        <end position="355"/>
    </location>
</feature>
<feature type="region of interest" description="Disordered" evidence="6">
    <location>
        <begin position="635"/>
        <end position="666"/>
    </location>
</feature>
<evidence type="ECO:0000256" key="3">
    <source>
        <dbReference type="ARBA" id="ARBA00023015"/>
    </source>
</evidence>
<evidence type="ECO:0000313" key="8">
    <source>
        <dbReference type="Proteomes" id="UP000304928"/>
    </source>
</evidence>
<feature type="region of interest" description="Disordered" evidence="6">
    <location>
        <begin position="105"/>
        <end position="140"/>
    </location>
</feature>
<protein>
    <submittedName>
        <fullName evidence="7">SNF5-domain-containing protein</fullName>
    </submittedName>
</protein>
<proteinExistence type="inferred from homology"/>
<dbReference type="Pfam" id="PF04855">
    <property type="entry name" value="SNF5"/>
    <property type="match status" value="1"/>
</dbReference>
<comment type="caution">
    <text evidence="7">The sequence shown here is derived from an EMBL/GenBank/DDBJ whole genome shotgun (WGS) entry which is preliminary data.</text>
</comment>
<name>A0A4S8VBJ7_AURPU</name>
<feature type="compositionally biased region" description="Polar residues" evidence="6">
    <location>
        <begin position="287"/>
        <end position="296"/>
    </location>
</feature>